<protein>
    <submittedName>
        <fullName evidence="1">6019_t:CDS:1</fullName>
    </submittedName>
</protein>
<accession>A0ACA9MC96</accession>
<evidence type="ECO:0000313" key="1">
    <source>
        <dbReference type="EMBL" id="CAG8583399.1"/>
    </source>
</evidence>
<evidence type="ECO:0000313" key="2">
    <source>
        <dbReference type="Proteomes" id="UP000789860"/>
    </source>
</evidence>
<dbReference type="Proteomes" id="UP000789860">
    <property type="component" value="Unassembled WGS sequence"/>
</dbReference>
<organism evidence="1 2">
    <name type="scientific">Scutellospora calospora</name>
    <dbReference type="NCBI Taxonomy" id="85575"/>
    <lineage>
        <taxon>Eukaryota</taxon>
        <taxon>Fungi</taxon>
        <taxon>Fungi incertae sedis</taxon>
        <taxon>Mucoromycota</taxon>
        <taxon>Glomeromycotina</taxon>
        <taxon>Glomeromycetes</taxon>
        <taxon>Diversisporales</taxon>
        <taxon>Gigasporaceae</taxon>
        <taxon>Scutellospora</taxon>
    </lineage>
</organism>
<feature type="non-terminal residue" evidence="1">
    <location>
        <position position="1"/>
    </location>
</feature>
<name>A0ACA9MC96_9GLOM</name>
<reference evidence="1" key="1">
    <citation type="submission" date="2021-06" db="EMBL/GenBank/DDBJ databases">
        <authorList>
            <person name="Kallberg Y."/>
            <person name="Tangrot J."/>
            <person name="Rosling A."/>
        </authorList>
    </citation>
    <scope>NUCLEOTIDE SEQUENCE</scope>
    <source>
        <strain evidence="1">AU212A</strain>
    </source>
</reference>
<sequence length="93" mass="11362">YSSINREHYLYLTFNYQQLGKIPDDFRCEFIKKNSLNSKIVEKTTYCLQEYFNITEIGTYSIFKGEKIFHIITTYIHWDYNIKEEEDLFVSYD</sequence>
<gene>
    <name evidence="1" type="ORF">SCALOS_LOCUS6295</name>
</gene>
<comment type="caution">
    <text evidence="1">The sequence shown here is derived from an EMBL/GenBank/DDBJ whole genome shotgun (WGS) entry which is preliminary data.</text>
</comment>
<proteinExistence type="predicted"/>
<keyword evidence="2" id="KW-1185">Reference proteome</keyword>
<dbReference type="EMBL" id="CAJVPM010011744">
    <property type="protein sequence ID" value="CAG8583399.1"/>
    <property type="molecule type" value="Genomic_DNA"/>
</dbReference>